<evidence type="ECO:0000313" key="3">
    <source>
        <dbReference type="EMBL" id="QKD84903.1"/>
    </source>
</evidence>
<name>A0A6M8BQH3_9CYAN</name>
<evidence type="ECO:0000259" key="2">
    <source>
        <dbReference type="Pfam" id="PF04151"/>
    </source>
</evidence>
<evidence type="ECO:0000256" key="1">
    <source>
        <dbReference type="SAM" id="SignalP"/>
    </source>
</evidence>
<dbReference type="InterPro" id="IPR007280">
    <property type="entry name" value="Peptidase_C_arc/bac"/>
</dbReference>
<keyword evidence="1" id="KW-0732">Signal</keyword>
<feature type="chain" id="PRO_5026926934" evidence="1">
    <location>
        <begin position="28"/>
        <end position="152"/>
    </location>
</feature>
<dbReference type="AlphaFoldDB" id="A0A6M8BQH3"/>
<evidence type="ECO:0000313" key="4">
    <source>
        <dbReference type="Proteomes" id="UP000505210"/>
    </source>
</evidence>
<keyword evidence="4" id="KW-1185">Reference proteome</keyword>
<dbReference type="Gene3D" id="2.60.120.380">
    <property type="match status" value="1"/>
</dbReference>
<organism evidence="3 4">
    <name type="scientific">Thermoleptolyngbya sichuanensis A183</name>
    <dbReference type="NCBI Taxonomy" id="2737172"/>
    <lineage>
        <taxon>Bacteria</taxon>
        <taxon>Bacillati</taxon>
        <taxon>Cyanobacteriota</taxon>
        <taxon>Cyanophyceae</taxon>
        <taxon>Oculatellales</taxon>
        <taxon>Oculatellaceae</taxon>
        <taxon>Thermoleptolyngbya</taxon>
        <taxon>Thermoleptolyngbya sichuanensis</taxon>
    </lineage>
</organism>
<dbReference type="EMBL" id="CP053661">
    <property type="protein sequence ID" value="QKD84903.1"/>
    <property type="molecule type" value="Genomic_DNA"/>
</dbReference>
<proteinExistence type="predicted"/>
<feature type="signal peptide" evidence="1">
    <location>
        <begin position="1"/>
        <end position="27"/>
    </location>
</feature>
<dbReference type="KEGG" id="theu:HPC62_10995"/>
<dbReference type="Proteomes" id="UP000505210">
    <property type="component" value="Chromosome"/>
</dbReference>
<feature type="domain" description="Peptidase C-terminal archaeal/bacterial" evidence="2">
    <location>
        <begin position="69"/>
        <end position="132"/>
    </location>
</feature>
<protein>
    <submittedName>
        <fullName evidence="3">Pre-peptidase</fullName>
    </submittedName>
</protein>
<dbReference type="Pfam" id="PF04151">
    <property type="entry name" value="PPC"/>
    <property type="match status" value="1"/>
</dbReference>
<gene>
    <name evidence="3" type="ORF">HPC62_10995</name>
</gene>
<reference evidence="3 4" key="1">
    <citation type="submission" date="2020-05" db="EMBL/GenBank/DDBJ databases">
        <title>Complete genome sequence of of a novel Thermoleptolyngbya strain isolated from hot springs of Ganzi, Sichuan China.</title>
        <authorList>
            <person name="Tang J."/>
            <person name="Daroch M."/>
            <person name="Li L."/>
            <person name="Waleron K."/>
            <person name="Waleron M."/>
            <person name="Waleron M."/>
        </authorList>
    </citation>
    <scope>NUCLEOTIDE SEQUENCE [LARGE SCALE GENOMIC DNA]</scope>
    <source>
        <strain evidence="3 4">PKUAC-SCTA183</strain>
    </source>
</reference>
<accession>A0A6M8BQH3</accession>
<sequence length="152" mass="16490">MHFRSLNASLLLSVASLLIGLGTPAYAQSATQQGRTMYNPIPLPSSNEVTDTLSDKDIPTGFGGFARDYVVTFQKGDQVVMDLLSDEFDTIITLIAPDGTTIGENDDGPDGTTNSLLFMRITQDGNYILRVRPYGGQGSGRFTLKVTRLRPI</sequence>